<evidence type="ECO:0008006" key="3">
    <source>
        <dbReference type="Google" id="ProtNLM"/>
    </source>
</evidence>
<dbReference type="InterPro" id="IPR006170">
    <property type="entry name" value="PBP/GOBP"/>
</dbReference>
<dbReference type="SMART" id="SM00708">
    <property type="entry name" value="PhBP"/>
    <property type="match status" value="1"/>
</dbReference>
<evidence type="ECO:0000313" key="2">
    <source>
        <dbReference type="EMBL" id="JAC53345.1"/>
    </source>
</evidence>
<dbReference type="InterPro" id="IPR036728">
    <property type="entry name" value="PBP_GOBP_sf"/>
</dbReference>
<dbReference type="OrthoDB" id="8004770at2759"/>
<dbReference type="Gene3D" id="1.10.238.20">
    <property type="entry name" value="Pheromone/general odorant binding protein domain"/>
    <property type="match status" value="1"/>
</dbReference>
<dbReference type="GO" id="GO:0005549">
    <property type="term" value="F:odorant binding"/>
    <property type="evidence" value="ECO:0007669"/>
    <property type="project" value="InterPro"/>
</dbReference>
<reference evidence="2" key="1">
    <citation type="journal article" date="2014" name="BMC Genomics">
        <title>Characterizing the developmental transcriptome of the oriental fruit fly, Bactrocera dorsalis (Diptera: Tephritidae) through comparative genomic analysis with Drosophila melanogaster utilizing modENCODE datasets.</title>
        <authorList>
            <person name="Geib S.M."/>
            <person name="Calla B."/>
            <person name="Hall B."/>
            <person name="Hou S."/>
            <person name="Manoukis N.C."/>
        </authorList>
    </citation>
    <scope>NUCLEOTIDE SEQUENCE</scope>
    <source>
        <strain evidence="2">Punador</strain>
    </source>
</reference>
<accession>A0A034WGT3</accession>
<dbReference type="SUPFAM" id="SSF47565">
    <property type="entry name" value="Insect pheromone/odorant-binding proteins"/>
    <property type="match status" value="1"/>
</dbReference>
<dbReference type="AlphaFoldDB" id="A0A034WGT3"/>
<feature type="signal peptide" evidence="1">
    <location>
        <begin position="1"/>
        <end position="24"/>
    </location>
</feature>
<sequence length="184" mass="20787">MVKSSSALLIAGFICLMSLQCLTALSEDADKLSEKRKPLMTREDPSTLEDYKRTKRQLPQPLQEFQDFVTTSKTQCAKEMNINPNELQKSLLYEDQPTSIEKCMMECVLKRIEVMSKDDTLSTTTIGHIADIIGDNNALITSIAMASAENCKKFITAEDSCERAFQINKCIAAEMKMRKIKLIY</sequence>
<proteinExistence type="predicted"/>
<dbReference type="CDD" id="cd23992">
    <property type="entry name" value="PBP_GOBP"/>
    <property type="match status" value="1"/>
</dbReference>
<evidence type="ECO:0000256" key="1">
    <source>
        <dbReference type="SAM" id="SignalP"/>
    </source>
</evidence>
<organism evidence="2">
    <name type="scientific">Bactrocera dorsalis</name>
    <name type="common">Oriental fruit fly</name>
    <name type="synonym">Dacus dorsalis</name>
    <dbReference type="NCBI Taxonomy" id="27457"/>
    <lineage>
        <taxon>Eukaryota</taxon>
        <taxon>Metazoa</taxon>
        <taxon>Ecdysozoa</taxon>
        <taxon>Arthropoda</taxon>
        <taxon>Hexapoda</taxon>
        <taxon>Insecta</taxon>
        <taxon>Pterygota</taxon>
        <taxon>Neoptera</taxon>
        <taxon>Endopterygota</taxon>
        <taxon>Diptera</taxon>
        <taxon>Brachycera</taxon>
        <taxon>Muscomorpha</taxon>
        <taxon>Tephritoidea</taxon>
        <taxon>Tephritidae</taxon>
        <taxon>Bactrocera</taxon>
        <taxon>Bactrocera</taxon>
    </lineage>
</organism>
<dbReference type="EMBL" id="GAKP01005607">
    <property type="protein sequence ID" value="JAC53345.1"/>
    <property type="molecule type" value="Transcribed_RNA"/>
</dbReference>
<keyword evidence="1" id="KW-0732">Signal</keyword>
<protein>
    <recommendedName>
        <fullName evidence="3">Odorant-binding protein</fullName>
    </recommendedName>
</protein>
<feature type="chain" id="PRO_5001562476" description="Odorant-binding protein" evidence="1">
    <location>
        <begin position="25"/>
        <end position="184"/>
    </location>
</feature>
<dbReference type="Pfam" id="PF01395">
    <property type="entry name" value="PBP_GOBP"/>
    <property type="match status" value="1"/>
</dbReference>
<name>A0A034WGT3_BACDO</name>